<keyword evidence="1" id="KW-0805">Transcription regulation</keyword>
<gene>
    <name evidence="5" type="ORF">E0H45_03385</name>
</gene>
<dbReference type="AlphaFoldDB" id="A0A4R0HMF7"/>
<evidence type="ECO:0000256" key="1">
    <source>
        <dbReference type="ARBA" id="ARBA00023015"/>
    </source>
</evidence>
<dbReference type="Gene3D" id="1.10.10.10">
    <property type="entry name" value="Winged helix-like DNA-binding domain superfamily/Winged helix DNA-binding domain"/>
    <property type="match status" value="1"/>
</dbReference>
<dbReference type="Proteomes" id="UP000292346">
    <property type="component" value="Unassembled WGS sequence"/>
</dbReference>
<dbReference type="GO" id="GO:0003700">
    <property type="term" value="F:DNA-binding transcription factor activity"/>
    <property type="evidence" value="ECO:0007669"/>
    <property type="project" value="InterPro"/>
</dbReference>
<dbReference type="InterPro" id="IPR023187">
    <property type="entry name" value="Tscrpt_reg_MarR-type_CS"/>
</dbReference>
<evidence type="ECO:0000313" key="5">
    <source>
        <dbReference type="EMBL" id="TCC10382.1"/>
    </source>
</evidence>
<dbReference type="SUPFAM" id="SSF46785">
    <property type="entry name" value="Winged helix' DNA-binding domain"/>
    <property type="match status" value="1"/>
</dbReference>
<dbReference type="InterPro" id="IPR036390">
    <property type="entry name" value="WH_DNA-bd_sf"/>
</dbReference>
<organism evidence="5 6">
    <name type="scientific">Kribbella soli</name>
    <dbReference type="NCBI Taxonomy" id="1124743"/>
    <lineage>
        <taxon>Bacteria</taxon>
        <taxon>Bacillati</taxon>
        <taxon>Actinomycetota</taxon>
        <taxon>Actinomycetes</taxon>
        <taxon>Propionibacteriales</taxon>
        <taxon>Kribbellaceae</taxon>
        <taxon>Kribbella</taxon>
    </lineage>
</organism>
<dbReference type="OrthoDB" id="3237509at2"/>
<keyword evidence="3" id="KW-0804">Transcription</keyword>
<dbReference type="EMBL" id="SJJZ01000001">
    <property type="protein sequence ID" value="TCC10382.1"/>
    <property type="molecule type" value="Genomic_DNA"/>
</dbReference>
<dbReference type="GO" id="GO:0006950">
    <property type="term" value="P:response to stress"/>
    <property type="evidence" value="ECO:0007669"/>
    <property type="project" value="TreeGrafter"/>
</dbReference>
<evidence type="ECO:0000256" key="3">
    <source>
        <dbReference type="ARBA" id="ARBA00023163"/>
    </source>
</evidence>
<sequence length="165" mass="18704">MEDEVDRLIQAWRRERPDLDVAPMEVLSRVSRLARHLDRARSQAFDTHGLESWEFDVLAALRRAGTPYQLSPGKLLKETLVTSGTMTNRVDRLAARGLVERLPDPHDRRGVLVQLTPAGRDKVDAAMADLLTHERTLLGGLSDGDQQKIARVLRELVRPFDLEKH</sequence>
<dbReference type="InterPro" id="IPR036388">
    <property type="entry name" value="WH-like_DNA-bd_sf"/>
</dbReference>
<dbReference type="PANTHER" id="PTHR33164">
    <property type="entry name" value="TRANSCRIPTIONAL REGULATOR, MARR FAMILY"/>
    <property type="match status" value="1"/>
</dbReference>
<dbReference type="SMART" id="SM00347">
    <property type="entry name" value="HTH_MARR"/>
    <property type="match status" value="1"/>
</dbReference>
<dbReference type="PROSITE" id="PS01117">
    <property type="entry name" value="HTH_MARR_1"/>
    <property type="match status" value="1"/>
</dbReference>
<proteinExistence type="predicted"/>
<protein>
    <submittedName>
        <fullName evidence="5">MarR family transcriptional regulator</fullName>
    </submittedName>
</protein>
<keyword evidence="2" id="KW-0238">DNA-binding</keyword>
<dbReference type="RefSeq" id="WP_131334796.1">
    <property type="nucleotide sequence ID" value="NZ_SJJZ01000001.1"/>
</dbReference>
<dbReference type="PROSITE" id="PS50995">
    <property type="entry name" value="HTH_MARR_2"/>
    <property type="match status" value="1"/>
</dbReference>
<keyword evidence="6" id="KW-1185">Reference proteome</keyword>
<accession>A0A4R0HMF7</accession>
<dbReference type="InterPro" id="IPR000835">
    <property type="entry name" value="HTH_MarR-typ"/>
</dbReference>
<dbReference type="PANTHER" id="PTHR33164:SF104">
    <property type="entry name" value="TRANSCRIPTIONAL REGULATORY PROTEIN"/>
    <property type="match status" value="1"/>
</dbReference>
<comment type="caution">
    <text evidence="5">The sequence shown here is derived from an EMBL/GenBank/DDBJ whole genome shotgun (WGS) entry which is preliminary data.</text>
</comment>
<feature type="domain" description="HTH marR-type" evidence="4">
    <location>
        <begin position="23"/>
        <end position="158"/>
    </location>
</feature>
<evidence type="ECO:0000259" key="4">
    <source>
        <dbReference type="PROSITE" id="PS50995"/>
    </source>
</evidence>
<dbReference type="PRINTS" id="PR00598">
    <property type="entry name" value="HTHMARR"/>
</dbReference>
<reference evidence="5 6" key="1">
    <citation type="submission" date="2019-02" db="EMBL/GenBank/DDBJ databases">
        <title>Kribbella capetownensis sp. nov. and Kribbella speibonae sp. nov., isolated from soil.</title>
        <authorList>
            <person name="Curtis S.M."/>
            <person name="Norton I."/>
            <person name="Everest G.J."/>
            <person name="Meyers P.R."/>
        </authorList>
    </citation>
    <scope>NUCLEOTIDE SEQUENCE [LARGE SCALE GENOMIC DNA]</scope>
    <source>
        <strain evidence="5 6">KCTC 29219</strain>
    </source>
</reference>
<evidence type="ECO:0000313" key="6">
    <source>
        <dbReference type="Proteomes" id="UP000292346"/>
    </source>
</evidence>
<name>A0A4R0HMF7_9ACTN</name>
<dbReference type="InterPro" id="IPR039422">
    <property type="entry name" value="MarR/SlyA-like"/>
</dbReference>
<dbReference type="GO" id="GO:0003677">
    <property type="term" value="F:DNA binding"/>
    <property type="evidence" value="ECO:0007669"/>
    <property type="project" value="UniProtKB-KW"/>
</dbReference>
<dbReference type="Pfam" id="PF12802">
    <property type="entry name" value="MarR_2"/>
    <property type="match status" value="1"/>
</dbReference>
<evidence type="ECO:0000256" key="2">
    <source>
        <dbReference type="ARBA" id="ARBA00023125"/>
    </source>
</evidence>